<keyword evidence="4 5" id="KW-0472">Membrane</keyword>
<evidence type="ECO:0000256" key="4">
    <source>
        <dbReference type="ARBA" id="ARBA00023136"/>
    </source>
</evidence>
<dbReference type="InterPro" id="IPR008217">
    <property type="entry name" value="Ccc1_fam"/>
</dbReference>
<sequence length="160" mass="16421">MQAAYFRNFIFGVEDSLVSTVGLLSGVAIAGVERETLLLTGVVLIFVEAFSMAAGSFLSETSAEEFTTQRSAAGPRSFFAGSIMFASYFVAGFIPLFPYVVVAGDAAFPLSITASVLALFVLGFVGGALSKTSLLKSALRMAIVGGIAIAVGVTVGSLLG</sequence>
<dbReference type="STRING" id="1798512.A3A39_01160"/>
<gene>
    <name evidence="6" type="ORF">A3A39_01160</name>
</gene>
<evidence type="ECO:0000256" key="5">
    <source>
        <dbReference type="SAM" id="Phobius"/>
    </source>
</evidence>
<keyword evidence="3 5" id="KW-1133">Transmembrane helix</keyword>
<dbReference type="AlphaFoldDB" id="A0A1F6F2A7"/>
<evidence type="ECO:0000256" key="3">
    <source>
        <dbReference type="ARBA" id="ARBA00022989"/>
    </source>
</evidence>
<name>A0A1F6F2A7_9BACT</name>
<dbReference type="GO" id="GO:0012505">
    <property type="term" value="C:endomembrane system"/>
    <property type="evidence" value="ECO:0007669"/>
    <property type="project" value="UniProtKB-SubCell"/>
</dbReference>
<feature type="transmembrane region" description="Helical" evidence="5">
    <location>
        <begin position="106"/>
        <end position="129"/>
    </location>
</feature>
<dbReference type="Proteomes" id="UP000177372">
    <property type="component" value="Unassembled WGS sequence"/>
</dbReference>
<dbReference type="PANTHER" id="PTHR31851">
    <property type="entry name" value="FE(2+)/MN(2+) TRANSPORTER PCL1"/>
    <property type="match status" value="1"/>
</dbReference>
<evidence type="ECO:0000256" key="1">
    <source>
        <dbReference type="ARBA" id="ARBA00004127"/>
    </source>
</evidence>
<evidence type="ECO:0008006" key="8">
    <source>
        <dbReference type="Google" id="ProtNLM"/>
    </source>
</evidence>
<accession>A0A1F6F2A7</accession>
<dbReference type="GO" id="GO:0030026">
    <property type="term" value="P:intracellular manganese ion homeostasis"/>
    <property type="evidence" value="ECO:0007669"/>
    <property type="project" value="InterPro"/>
</dbReference>
<comment type="subcellular location">
    <subcellularLocation>
        <location evidence="1">Endomembrane system</location>
        <topology evidence="1">Multi-pass membrane protein</topology>
    </subcellularLocation>
</comment>
<keyword evidence="2 5" id="KW-0812">Transmembrane</keyword>
<organism evidence="6 7">
    <name type="scientific">Candidatus Kaiserbacteria bacterium RIFCSPLOWO2_01_FULL_54_13</name>
    <dbReference type="NCBI Taxonomy" id="1798512"/>
    <lineage>
        <taxon>Bacteria</taxon>
        <taxon>Candidatus Kaiseribacteriota</taxon>
    </lineage>
</organism>
<evidence type="ECO:0000256" key="2">
    <source>
        <dbReference type="ARBA" id="ARBA00022692"/>
    </source>
</evidence>
<dbReference type="Pfam" id="PF01988">
    <property type="entry name" value="VIT1"/>
    <property type="match status" value="2"/>
</dbReference>
<comment type="caution">
    <text evidence="6">The sequence shown here is derived from an EMBL/GenBank/DDBJ whole genome shotgun (WGS) entry which is preliminary data.</text>
</comment>
<evidence type="ECO:0000313" key="6">
    <source>
        <dbReference type="EMBL" id="OGG79974.1"/>
    </source>
</evidence>
<dbReference type="EMBL" id="MFLZ01000015">
    <property type="protein sequence ID" value="OGG79974.1"/>
    <property type="molecule type" value="Genomic_DNA"/>
</dbReference>
<reference evidence="6 7" key="1">
    <citation type="journal article" date="2016" name="Nat. Commun.">
        <title>Thousands of microbial genomes shed light on interconnected biogeochemical processes in an aquifer system.</title>
        <authorList>
            <person name="Anantharaman K."/>
            <person name="Brown C.T."/>
            <person name="Hug L.A."/>
            <person name="Sharon I."/>
            <person name="Castelle C.J."/>
            <person name="Probst A.J."/>
            <person name="Thomas B.C."/>
            <person name="Singh A."/>
            <person name="Wilkins M.J."/>
            <person name="Karaoz U."/>
            <person name="Brodie E.L."/>
            <person name="Williams K.H."/>
            <person name="Hubbard S.S."/>
            <person name="Banfield J.F."/>
        </authorList>
    </citation>
    <scope>NUCLEOTIDE SEQUENCE [LARGE SCALE GENOMIC DNA]</scope>
</reference>
<feature type="transmembrane region" description="Helical" evidence="5">
    <location>
        <begin position="9"/>
        <end position="31"/>
    </location>
</feature>
<feature type="transmembrane region" description="Helical" evidence="5">
    <location>
        <begin position="78"/>
        <end position="100"/>
    </location>
</feature>
<feature type="transmembrane region" description="Helical" evidence="5">
    <location>
        <begin position="37"/>
        <end position="58"/>
    </location>
</feature>
<proteinExistence type="predicted"/>
<evidence type="ECO:0000313" key="7">
    <source>
        <dbReference type="Proteomes" id="UP000177372"/>
    </source>
</evidence>
<protein>
    <recommendedName>
        <fullName evidence="8">VIT family protein</fullName>
    </recommendedName>
</protein>
<dbReference type="GO" id="GO:0005384">
    <property type="term" value="F:manganese ion transmembrane transporter activity"/>
    <property type="evidence" value="ECO:0007669"/>
    <property type="project" value="InterPro"/>
</dbReference>
<feature type="transmembrane region" description="Helical" evidence="5">
    <location>
        <begin position="141"/>
        <end position="159"/>
    </location>
</feature>